<reference evidence="1" key="1">
    <citation type="submission" date="2023-01" db="EMBL/GenBank/DDBJ databases">
        <title>Colletotrichum chrysophilum M932 genome sequence.</title>
        <authorList>
            <person name="Baroncelli R."/>
        </authorList>
    </citation>
    <scope>NUCLEOTIDE SEQUENCE</scope>
    <source>
        <strain evidence="1">M932</strain>
    </source>
</reference>
<accession>A0AAD9AXA5</accession>
<protein>
    <submittedName>
        <fullName evidence="1">Uncharacterized protein</fullName>
    </submittedName>
</protein>
<name>A0AAD9AXA5_9PEZI</name>
<dbReference type="Proteomes" id="UP001243330">
    <property type="component" value="Unassembled WGS sequence"/>
</dbReference>
<gene>
    <name evidence="1" type="ORF">CCHR01_02986</name>
</gene>
<evidence type="ECO:0000313" key="1">
    <source>
        <dbReference type="EMBL" id="KAK1854365.1"/>
    </source>
</evidence>
<organism evidence="1 2">
    <name type="scientific">Colletotrichum chrysophilum</name>
    <dbReference type="NCBI Taxonomy" id="1836956"/>
    <lineage>
        <taxon>Eukaryota</taxon>
        <taxon>Fungi</taxon>
        <taxon>Dikarya</taxon>
        <taxon>Ascomycota</taxon>
        <taxon>Pezizomycotina</taxon>
        <taxon>Sordariomycetes</taxon>
        <taxon>Hypocreomycetidae</taxon>
        <taxon>Glomerellales</taxon>
        <taxon>Glomerellaceae</taxon>
        <taxon>Colletotrichum</taxon>
        <taxon>Colletotrichum gloeosporioides species complex</taxon>
    </lineage>
</organism>
<evidence type="ECO:0000313" key="2">
    <source>
        <dbReference type="Proteomes" id="UP001243330"/>
    </source>
</evidence>
<sequence>MKSSQGELVAQQRLSTVQRGVRQSAWLSRENHFPLLDMTDPDVVEMNESIVIDERTMTGGRRRTTVERPIVGCCQSPIGGCYLISSVIRQS</sequence>
<proteinExistence type="predicted"/>
<dbReference type="EMBL" id="JAQOWY010000038">
    <property type="protein sequence ID" value="KAK1854365.1"/>
    <property type="molecule type" value="Genomic_DNA"/>
</dbReference>
<dbReference type="AlphaFoldDB" id="A0AAD9AXA5"/>
<keyword evidence="2" id="KW-1185">Reference proteome</keyword>
<comment type="caution">
    <text evidence="1">The sequence shown here is derived from an EMBL/GenBank/DDBJ whole genome shotgun (WGS) entry which is preliminary data.</text>
</comment>